<gene>
    <name evidence="2" type="ORF">DEO72_LG9g919</name>
</gene>
<keyword evidence="3" id="KW-1185">Reference proteome</keyword>
<keyword evidence="1" id="KW-0472">Membrane</keyword>
<dbReference type="Proteomes" id="UP000501690">
    <property type="component" value="Linkage Group LG9"/>
</dbReference>
<name>A0A4D6MWM6_VIGUN</name>
<accession>A0A4D6MWM6</accession>
<keyword evidence="1" id="KW-1133">Transmembrane helix</keyword>
<protein>
    <submittedName>
        <fullName evidence="2">Uncharacterized protein</fullName>
    </submittedName>
</protein>
<dbReference type="EMBL" id="CP039353">
    <property type="protein sequence ID" value="QCE05910.1"/>
    <property type="molecule type" value="Genomic_DNA"/>
</dbReference>
<keyword evidence="1" id="KW-0812">Transmembrane</keyword>
<evidence type="ECO:0000313" key="2">
    <source>
        <dbReference type="EMBL" id="QCE05910.1"/>
    </source>
</evidence>
<evidence type="ECO:0000256" key="1">
    <source>
        <dbReference type="SAM" id="Phobius"/>
    </source>
</evidence>
<evidence type="ECO:0000313" key="3">
    <source>
        <dbReference type="Proteomes" id="UP000501690"/>
    </source>
</evidence>
<proteinExistence type="predicted"/>
<feature type="transmembrane region" description="Helical" evidence="1">
    <location>
        <begin position="20"/>
        <end position="40"/>
    </location>
</feature>
<organism evidence="2 3">
    <name type="scientific">Vigna unguiculata</name>
    <name type="common">Cowpea</name>
    <dbReference type="NCBI Taxonomy" id="3917"/>
    <lineage>
        <taxon>Eukaryota</taxon>
        <taxon>Viridiplantae</taxon>
        <taxon>Streptophyta</taxon>
        <taxon>Embryophyta</taxon>
        <taxon>Tracheophyta</taxon>
        <taxon>Spermatophyta</taxon>
        <taxon>Magnoliopsida</taxon>
        <taxon>eudicotyledons</taxon>
        <taxon>Gunneridae</taxon>
        <taxon>Pentapetalae</taxon>
        <taxon>rosids</taxon>
        <taxon>fabids</taxon>
        <taxon>Fabales</taxon>
        <taxon>Fabaceae</taxon>
        <taxon>Papilionoideae</taxon>
        <taxon>50 kb inversion clade</taxon>
        <taxon>NPAAA clade</taxon>
        <taxon>indigoferoid/millettioid clade</taxon>
        <taxon>Phaseoleae</taxon>
        <taxon>Vigna</taxon>
    </lineage>
</organism>
<reference evidence="2 3" key="1">
    <citation type="submission" date="2019-04" db="EMBL/GenBank/DDBJ databases">
        <title>An improved genome assembly and genetic linkage map for asparagus bean, Vigna unguiculata ssp. sesquipedialis.</title>
        <authorList>
            <person name="Xia Q."/>
            <person name="Zhang R."/>
            <person name="Dong Y."/>
        </authorList>
    </citation>
    <scope>NUCLEOTIDE SEQUENCE [LARGE SCALE GENOMIC DNA]</scope>
    <source>
        <tissue evidence="2">Leaf</tissue>
    </source>
</reference>
<dbReference type="AlphaFoldDB" id="A0A4D6MWM6"/>
<sequence length="93" mass="10760">MCSRYSARFCFPVSDQFAQSSFLLISRVLSVGVFIVNPILRVVPLFSSSKLFPRATVFRGWCRSTVLAYSRRDKQRFRPGFLREGRLSEESPF</sequence>